<dbReference type="Pfam" id="PF10604">
    <property type="entry name" value="Polyketide_cyc2"/>
    <property type="match status" value="1"/>
</dbReference>
<reference evidence="1 2" key="1">
    <citation type="submission" date="2018-10" db="EMBL/GenBank/DDBJ databases">
        <title>Draft genome sequence of Bacillus salarius IM0101, isolated from a hypersaline soil in Inner Mongolia, China.</title>
        <authorList>
            <person name="Yamprayoonswat W."/>
            <person name="Boonvisut S."/>
            <person name="Jumpathong W."/>
            <person name="Sittihan S."/>
            <person name="Ruangsuj P."/>
            <person name="Wanthongcharoen S."/>
            <person name="Thongpramul N."/>
            <person name="Pimmason S."/>
            <person name="Yu B."/>
            <person name="Yasawong M."/>
        </authorList>
    </citation>
    <scope>NUCLEOTIDE SEQUENCE [LARGE SCALE GENOMIC DNA]</scope>
    <source>
        <strain evidence="1 2">IM0101</strain>
    </source>
</reference>
<proteinExistence type="predicted"/>
<dbReference type="Proteomes" id="UP000275076">
    <property type="component" value="Unassembled WGS sequence"/>
</dbReference>
<dbReference type="RefSeq" id="WP_125553644.1">
    <property type="nucleotide sequence ID" value="NZ_RBVX01000001.1"/>
</dbReference>
<evidence type="ECO:0000313" key="1">
    <source>
        <dbReference type="EMBL" id="RSL35224.1"/>
    </source>
</evidence>
<dbReference type="InterPro" id="IPR023393">
    <property type="entry name" value="START-like_dom_sf"/>
</dbReference>
<keyword evidence="2" id="KW-1185">Reference proteome</keyword>
<gene>
    <name evidence="1" type="ORF">D7Z54_01225</name>
</gene>
<dbReference type="AlphaFoldDB" id="A0A3R9Q7C1"/>
<comment type="caution">
    <text evidence="1">The sequence shown here is derived from an EMBL/GenBank/DDBJ whole genome shotgun (WGS) entry which is preliminary data.</text>
</comment>
<dbReference type="InterPro" id="IPR019587">
    <property type="entry name" value="Polyketide_cyclase/dehydratase"/>
</dbReference>
<dbReference type="SUPFAM" id="SSF55961">
    <property type="entry name" value="Bet v1-like"/>
    <property type="match status" value="1"/>
</dbReference>
<accession>A0A3R9Q7C1</accession>
<dbReference type="EMBL" id="RBVX01000001">
    <property type="protein sequence ID" value="RSL35224.1"/>
    <property type="molecule type" value="Genomic_DNA"/>
</dbReference>
<dbReference type="OrthoDB" id="2360771at2"/>
<dbReference type="CDD" id="cd07812">
    <property type="entry name" value="SRPBCC"/>
    <property type="match status" value="1"/>
</dbReference>
<dbReference type="Gene3D" id="3.30.530.20">
    <property type="match status" value="1"/>
</dbReference>
<name>A0A3R9Q7C1_9BACI</name>
<protein>
    <submittedName>
        <fullName evidence="1">SRPBCC family protein</fullName>
    </submittedName>
</protein>
<organism evidence="1 2">
    <name type="scientific">Salibacterium salarium</name>
    <dbReference type="NCBI Taxonomy" id="284579"/>
    <lineage>
        <taxon>Bacteria</taxon>
        <taxon>Bacillati</taxon>
        <taxon>Bacillota</taxon>
        <taxon>Bacilli</taxon>
        <taxon>Bacillales</taxon>
        <taxon>Bacillaceae</taxon>
    </lineage>
</organism>
<sequence>MKRWKKEIDIDAPIDEVWCLFDQSLENMQKIMPKVIGHEPVKTTEEVVGSVYRQTYQEGSRTAEYDVETLEYVDTDDKKRLKIEFTMSELFEITTAYDLLKLNEYKTRFIYSTTNKPLKWRVKPFLLFASDKAVIAFVERVKRVVEEERA</sequence>
<evidence type="ECO:0000313" key="2">
    <source>
        <dbReference type="Proteomes" id="UP000275076"/>
    </source>
</evidence>